<name>A0A0F8WRW0_9ZZZZ</name>
<dbReference type="EMBL" id="LAZR01067696">
    <property type="protein sequence ID" value="KKK51070.1"/>
    <property type="molecule type" value="Genomic_DNA"/>
</dbReference>
<protein>
    <submittedName>
        <fullName evidence="2">Uncharacterized protein</fullName>
    </submittedName>
</protein>
<feature type="region of interest" description="Disordered" evidence="1">
    <location>
        <begin position="78"/>
        <end position="122"/>
    </location>
</feature>
<accession>A0A0F8WRW0</accession>
<organism evidence="2">
    <name type="scientific">marine sediment metagenome</name>
    <dbReference type="NCBI Taxonomy" id="412755"/>
    <lineage>
        <taxon>unclassified sequences</taxon>
        <taxon>metagenomes</taxon>
        <taxon>ecological metagenomes</taxon>
    </lineage>
</organism>
<comment type="caution">
    <text evidence="2">The sequence shown here is derived from an EMBL/GenBank/DDBJ whole genome shotgun (WGS) entry which is preliminary data.</text>
</comment>
<gene>
    <name evidence="2" type="ORF">LCGC14_3118660</name>
</gene>
<dbReference type="AlphaFoldDB" id="A0A0F8WRW0"/>
<proteinExistence type="predicted"/>
<evidence type="ECO:0000313" key="2">
    <source>
        <dbReference type="EMBL" id="KKK51070.1"/>
    </source>
</evidence>
<evidence type="ECO:0000256" key="1">
    <source>
        <dbReference type="SAM" id="MobiDB-lite"/>
    </source>
</evidence>
<reference evidence="2" key="1">
    <citation type="journal article" date="2015" name="Nature">
        <title>Complex archaea that bridge the gap between prokaryotes and eukaryotes.</title>
        <authorList>
            <person name="Spang A."/>
            <person name="Saw J.H."/>
            <person name="Jorgensen S.L."/>
            <person name="Zaremba-Niedzwiedzka K."/>
            <person name="Martijn J."/>
            <person name="Lind A.E."/>
            <person name="van Eijk R."/>
            <person name="Schleper C."/>
            <person name="Guy L."/>
            <person name="Ettema T.J."/>
        </authorList>
    </citation>
    <scope>NUCLEOTIDE SEQUENCE</scope>
</reference>
<sequence>MPEITTTVVAKSTYGIKVKQDGPWWNFSKVEFRGERFDTTVQKGDRVWIEYQEKEYGDADPDGERETKCWISQIEKVTAARETSQDQPFPPVDDFPPDEGGDLGDDRAFPTDAGSATTSASSEPDVVYGQDIWAKDALRARTDCIACATGIFKSCLEAGILKEFPSASAVVAYAVELEKWAKE</sequence>